<gene>
    <name evidence="2" type="ORF">INT47_004703</name>
</gene>
<keyword evidence="3" id="KW-1185">Reference proteome</keyword>
<dbReference type="InterPro" id="IPR001387">
    <property type="entry name" value="Cro/C1-type_HTH"/>
</dbReference>
<comment type="caution">
    <text evidence="2">The sequence shown here is derived from an EMBL/GenBank/DDBJ whole genome shotgun (WGS) entry which is preliminary data.</text>
</comment>
<dbReference type="Pfam" id="PF13936">
    <property type="entry name" value="HTH_38"/>
    <property type="match status" value="1"/>
</dbReference>
<dbReference type="EMBL" id="JAEPRD010000363">
    <property type="protein sequence ID" value="KAG2191716.1"/>
    <property type="molecule type" value="Genomic_DNA"/>
</dbReference>
<proteinExistence type="predicted"/>
<evidence type="ECO:0000259" key="1">
    <source>
        <dbReference type="Pfam" id="PF13936"/>
    </source>
</evidence>
<dbReference type="InterPro" id="IPR025246">
    <property type="entry name" value="IS30-like_HTH"/>
</dbReference>
<protein>
    <recommendedName>
        <fullName evidence="1">Transposase IS30-like HTH domain-containing protein</fullName>
    </recommendedName>
</protein>
<sequence length="91" mass="9887">MKRISDDTRNSAISLLQSGLSARDIGVRLGVSKSTISRISKGRYTGLTKSKGGRPKLLSQKDESYCVQQVTRKRVPNAVKVAKGIELDLGI</sequence>
<organism evidence="2 3">
    <name type="scientific">Mucor saturninus</name>
    <dbReference type="NCBI Taxonomy" id="64648"/>
    <lineage>
        <taxon>Eukaryota</taxon>
        <taxon>Fungi</taxon>
        <taxon>Fungi incertae sedis</taxon>
        <taxon>Mucoromycota</taxon>
        <taxon>Mucoromycotina</taxon>
        <taxon>Mucoromycetes</taxon>
        <taxon>Mucorales</taxon>
        <taxon>Mucorineae</taxon>
        <taxon>Mucoraceae</taxon>
        <taxon>Mucor</taxon>
    </lineage>
</organism>
<feature type="domain" description="Transposase IS30-like HTH" evidence="1">
    <location>
        <begin position="2"/>
        <end position="38"/>
    </location>
</feature>
<dbReference type="AlphaFoldDB" id="A0A8H7QHS1"/>
<dbReference type="CDD" id="cd00093">
    <property type="entry name" value="HTH_XRE"/>
    <property type="match status" value="1"/>
</dbReference>
<reference evidence="2" key="1">
    <citation type="submission" date="2020-12" db="EMBL/GenBank/DDBJ databases">
        <title>Metabolic potential, ecology and presence of endohyphal bacteria is reflected in genomic diversity of Mucoromycotina.</title>
        <authorList>
            <person name="Muszewska A."/>
            <person name="Okrasinska A."/>
            <person name="Steczkiewicz K."/>
            <person name="Drgas O."/>
            <person name="Orlowska M."/>
            <person name="Perlinska-Lenart U."/>
            <person name="Aleksandrzak-Piekarczyk T."/>
            <person name="Szatraj K."/>
            <person name="Zielenkiewicz U."/>
            <person name="Pilsyk S."/>
            <person name="Malc E."/>
            <person name="Mieczkowski P."/>
            <person name="Kruszewska J.S."/>
            <person name="Biernat P."/>
            <person name="Pawlowska J."/>
        </authorList>
    </citation>
    <scope>NUCLEOTIDE SEQUENCE</scope>
    <source>
        <strain evidence="2">WA0000017839</strain>
    </source>
</reference>
<evidence type="ECO:0000313" key="2">
    <source>
        <dbReference type="EMBL" id="KAG2191716.1"/>
    </source>
</evidence>
<dbReference type="Proteomes" id="UP000603453">
    <property type="component" value="Unassembled WGS sequence"/>
</dbReference>
<dbReference type="InterPro" id="IPR036388">
    <property type="entry name" value="WH-like_DNA-bd_sf"/>
</dbReference>
<evidence type="ECO:0000313" key="3">
    <source>
        <dbReference type="Proteomes" id="UP000603453"/>
    </source>
</evidence>
<dbReference type="OrthoDB" id="2243859at2759"/>
<dbReference type="Gene3D" id="1.10.10.10">
    <property type="entry name" value="Winged helix-like DNA-binding domain superfamily/Winged helix DNA-binding domain"/>
    <property type="match status" value="1"/>
</dbReference>
<accession>A0A8H7QHS1</accession>
<dbReference type="InterPro" id="IPR009057">
    <property type="entry name" value="Homeodomain-like_sf"/>
</dbReference>
<name>A0A8H7QHS1_9FUNG</name>
<dbReference type="SUPFAM" id="SSF46689">
    <property type="entry name" value="Homeodomain-like"/>
    <property type="match status" value="1"/>
</dbReference>